<dbReference type="PANTHER" id="PTHR43330:SF7">
    <property type="entry name" value="METHIONINE AMINOPEPTIDASE 1"/>
    <property type="match status" value="1"/>
</dbReference>
<comment type="cofactor">
    <cofactor evidence="5">
        <name>Co(2+)</name>
        <dbReference type="ChEBI" id="CHEBI:48828"/>
    </cofactor>
    <cofactor evidence="5">
        <name>Zn(2+)</name>
        <dbReference type="ChEBI" id="CHEBI:29105"/>
    </cofactor>
    <cofactor evidence="5">
        <name>Mn(2+)</name>
        <dbReference type="ChEBI" id="CHEBI:29035"/>
    </cofactor>
    <cofactor evidence="5">
        <name>Fe(2+)</name>
        <dbReference type="ChEBI" id="CHEBI:29033"/>
    </cofactor>
    <text evidence="5">Binds 2 divalent metal cations per subunit. Has a high-affinity and a low affinity metal-binding site. The true nature of the physiological cofactor is under debate. The enzyme is active with cobalt, zinc, manganese or divalent iron ions. Most likely, methionine aminopeptidases function as mononuclear Fe(2+)-metalloproteases under physiological conditions, and the catalytically relevant metal-binding site has been assigned to the histidine-containing high-affinity site.</text>
</comment>
<feature type="binding site" evidence="5">
    <location>
        <position position="277"/>
    </location>
    <ligand>
        <name>a divalent metal cation</name>
        <dbReference type="ChEBI" id="CHEBI:60240"/>
        <label>2</label>
        <note>catalytic</note>
    </ligand>
</feature>
<comment type="similarity">
    <text evidence="5">Belongs to the peptidase M24A family. Methionine aminopeptidase type 1 subfamily.</text>
</comment>
<evidence type="ECO:0000256" key="3">
    <source>
        <dbReference type="ARBA" id="ARBA00022723"/>
    </source>
</evidence>
<dbReference type="Gene3D" id="3.90.230.10">
    <property type="entry name" value="Creatinase/methionine aminopeptidase superfamily"/>
    <property type="match status" value="1"/>
</dbReference>
<dbReference type="HAMAP" id="MF_01974">
    <property type="entry name" value="MetAP_1"/>
    <property type="match status" value="1"/>
</dbReference>
<dbReference type="PRINTS" id="PR00599">
    <property type="entry name" value="MAPEPTIDASE"/>
</dbReference>
<feature type="binding site" evidence="5">
    <location>
        <position position="341"/>
    </location>
    <ligand>
        <name>a divalent metal cation</name>
        <dbReference type="ChEBI" id="CHEBI:60240"/>
        <label>2</label>
        <note>catalytic</note>
    </ligand>
</feature>
<feature type="region of interest" description="Disordered" evidence="7">
    <location>
        <begin position="70"/>
        <end position="109"/>
    </location>
</feature>
<keyword evidence="4 5" id="KW-0378">Hydrolase</keyword>
<dbReference type="InterPro" id="IPR000994">
    <property type="entry name" value="Pept_M24"/>
</dbReference>
<feature type="binding site" evidence="5">
    <location>
        <position position="249"/>
    </location>
    <ligand>
        <name>substrate</name>
    </ligand>
</feature>
<comment type="catalytic activity">
    <reaction evidence="5 6">
        <text>Release of N-terminal amino acids, preferentially methionine, from peptides and arylamides.</text>
        <dbReference type="EC" id="3.4.11.18"/>
    </reaction>
</comment>
<dbReference type="GO" id="GO:0070006">
    <property type="term" value="F:metalloaminopeptidase activity"/>
    <property type="evidence" value="ECO:0007669"/>
    <property type="project" value="UniProtKB-UniRule"/>
</dbReference>
<reference evidence="9" key="1">
    <citation type="submission" date="2021-01" db="EMBL/GenBank/DDBJ databases">
        <authorList>
            <person name="Corre E."/>
            <person name="Pelletier E."/>
            <person name="Niang G."/>
            <person name="Scheremetjew M."/>
            <person name="Finn R."/>
            <person name="Kale V."/>
            <person name="Holt S."/>
            <person name="Cochrane G."/>
            <person name="Meng A."/>
            <person name="Brown T."/>
            <person name="Cohen L."/>
        </authorList>
    </citation>
    <scope>NUCLEOTIDE SEQUENCE</scope>
    <source>
        <strain evidence="9">308</strain>
    </source>
</reference>
<dbReference type="CDD" id="cd01086">
    <property type="entry name" value="MetAP1"/>
    <property type="match status" value="1"/>
</dbReference>
<dbReference type="InterPro" id="IPR001714">
    <property type="entry name" value="Pept_M24_MAP"/>
</dbReference>
<accession>A0A7S1BMF1</accession>
<evidence type="ECO:0000256" key="1">
    <source>
        <dbReference type="ARBA" id="ARBA00022438"/>
    </source>
</evidence>
<dbReference type="Pfam" id="PF00557">
    <property type="entry name" value="Peptidase_M24"/>
    <property type="match status" value="1"/>
</dbReference>
<dbReference type="EC" id="3.4.11.18" evidence="6"/>
<feature type="binding site" evidence="5">
    <location>
        <position position="374"/>
    </location>
    <ligand>
        <name>a divalent metal cation</name>
        <dbReference type="ChEBI" id="CHEBI:60240"/>
        <label>2</label>
        <note>catalytic</note>
    </ligand>
</feature>
<feature type="binding site" evidence="5">
    <location>
        <position position="405"/>
    </location>
    <ligand>
        <name>a divalent metal cation</name>
        <dbReference type="ChEBI" id="CHEBI:60240"/>
        <label>2</label>
        <note>catalytic</note>
    </ligand>
</feature>
<dbReference type="PANTHER" id="PTHR43330">
    <property type="entry name" value="METHIONINE AMINOPEPTIDASE"/>
    <property type="match status" value="1"/>
</dbReference>
<dbReference type="GO" id="GO:0005829">
    <property type="term" value="C:cytosol"/>
    <property type="evidence" value="ECO:0007669"/>
    <property type="project" value="TreeGrafter"/>
</dbReference>
<protein>
    <recommendedName>
        <fullName evidence="6">Methionine aminopeptidase</fullName>
        <ecNumber evidence="6">3.4.11.18</ecNumber>
    </recommendedName>
</protein>
<dbReference type="EMBL" id="HBFR01026776">
    <property type="protein sequence ID" value="CAD8892094.1"/>
    <property type="molecule type" value="Transcribed_RNA"/>
</dbReference>
<keyword evidence="3 5" id="KW-0479">Metal-binding</keyword>
<keyword evidence="2 5" id="KW-0645">Protease</keyword>
<keyword evidence="1 5" id="KW-0031">Aminopeptidase</keyword>
<proteinExistence type="inferred from homology"/>
<gene>
    <name evidence="9" type="ORF">CHYS00102_LOCUS19300</name>
</gene>
<dbReference type="SUPFAM" id="SSF55920">
    <property type="entry name" value="Creatinase/aminopeptidase"/>
    <property type="match status" value="1"/>
</dbReference>
<evidence type="ECO:0000259" key="8">
    <source>
        <dbReference type="Pfam" id="PF00557"/>
    </source>
</evidence>
<evidence type="ECO:0000256" key="5">
    <source>
        <dbReference type="HAMAP-Rule" id="MF_03174"/>
    </source>
</evidence>
<feature type="binding site" evidence="5">
    <location>
        <position position="277"/>
    </location>
    <ligand>
        <name>a divalent metal cation</name>
        <dbReference type="ChEBI" id="CHEBI:60240"/>
        <label>1</label>
    </ligand>
</feature>
<evidence type="ECO:0000256" key="7">
    <source>
        <dbReference type="SAM" id="MobiDB-lite"/>
    </source>
</evidence>
<feature type="binding site" evidence="5">
    <location>
        <position position="348"/>
    </location>
    <ligand>
        <name>substrate</name>
    </ligand>
</feature>
<comment type="function">
    <text evidence="6">Cotranslationally removes the N-terminal methionine from nascent proteins. The N-terminal methionine is often cleaved when the second residue in the primary sequence is small and uncharged (Met-Ala-, Cys, Gly, Pro, Ser, Thr, or Val).</text>
</comment>
<evidence type="ECO:0000256" key="2">
    <source>
        <dbReference type="ARBA" id="ARBA00022670"/>
    </source>
</evidence>
<evidence type="ECO:0000256" key="4">
    <source>
        <dbReference type="ARBA" id="ARBA00022801"/>
    </source>
</evidence>
<evidence type="ECO:0000313" key="9">
    <source>
        <dbReference type="EMBL" id="CAD8892094.1"/>
    </source>
</evidence>
<dbReference type="GO" id="GO:0006508">
    <property type="term" value="P:proteolysis"/>
    <property type="evidence" value="ECO:0007669"/>
    <property type="project" value="UniProtKB-KW"/>
</dbReference>
<feature type="binding site" evidence="5">
    <location>
        <position position="405"/>
    </location>
    <ligand>
        <name>a divalent metal cation</name>
        <dbReference type="ChEBI" id="CHEBI:60240"/>
        <label>1</label>
    </ligand>
</feature>
<dbReference type="GO" id="GO:0046872">
    <property type="term" value="F:metal ion binding"/>
    <property type="evidence" value="ECO:0007669"/>
    <property type="project" value="UniProtKB-UniRule"/>
</dbReference>
<evidence type="ECO:0000256" key="6">
    <source>
        <dbReference type="RuleBase" id="RU003653"/>
    </source>
</evidence>
<dbReference type="InterPro" id="IPR036005">
    <property type="entry name" value="Creatinase/aminopeptidase-like"/>
</dbReference>
<dbReference type="AlphaFoldDB" id="A0A7S1BMF1"/>
<feature type="binding site" evidence="5">
    <location>
        <position position="266"/>
    </location>
    <ligand>
        <name>a divalent metal cation</name>
        <dbReference type="ChEBI" id="CHEBI:60240"/>
        <label>1</label>
    </ligand>
</feature>
<sequence>MILPFLHNDTGTAVALFLLLVTTVSHSTLAFRPLSHSSSLHVRLGRFLSVPSAQFHPFVLHEKKAGDGKIGSGGTGFGASSAPRVKKGTTKKSTVTTKKARDRSKPKGLAGLFREAQMNAFPYTGTMRPGKQSPTRVVPHSVTEGDLKGKEIIFPSYAKDGKPKNPAPGLPWVIEVKSNEEIEKMKAAGRAAREVLDIAGRAVKVGITTDGIDRIVHEESIKRGAYPSPLNYHGFPKSCCTSVNEIICHGIPDDRPLANGDIVNIDITVFLDGYHGDCSEMFVVGDIIDPNHRRLLQVTYDCWVESLNFVRPGRAYKDIGGIIEDHVVKHGFSTVRNFCGHGIGSVFHTNPNILHYKNSEPNGVMAPGHTFTIEPMICERSARSVNWPDDWTAATSDGGRTAQFEHTLLVTEDGVIPLTGKLPTSPVQFWEEESTVQKGIWLGTGSSVVS</sequence>
<dbReference type="NCBIfam" id="TIGR00500">
    <property type="entry name" value="met_pdase_I"/>
    <property type="match status" value="1"/>
</dbReference>
<dbReference type="InterPro" id="IPR002467">
    <property type="entry name" value="Pept_M24A_MAP1"/>
</dbReference>
<organism evidence="9">
    <name type="scientific">Corethron hystrix</name>
    <dbReference type="NCBI Taxonomy" id="216773"/>
    <lineage>
        <taxon>Eukaryota</taxon>
        <taxon>Sar</taxon>
        <taxon>Stramenopiles</taxon>
        <taxon>Ochrophyta</taxon>
        <taxon>Bacillariophyta</taxon>
        <taxon>Coscinodiscophyceae</taxon>
        <taxon>Corethrophycidae</taxon>
        <taxon>Corethrales</taxon>
        <taxon>Corethraceae</taxon>
        <taxon>Corethron</taxon>
    </lineage>
</organism>
<feature type="domain" description="Peptidase M24" evidence="8">
    <location>
        <begin position="183"/>
        <end position="412"/>
    </location>
</feature>
<name>A0A7S1BMF1_9STRA</name>
<dbReference type="GO" id="GO:0004239">
    <property type="term" value="F:initiator methionyl aminopeptidase activity"/>
    <property type="evidence" value="ECO:0007669"/>
    <property type="project" value="UniProtKB-UniRule"/>
</dbReference>
<dbReference type="PROSITE" id="PS00680">
    <property type="entry name" value="MAP_1"/>
    <property type="match status" value="1"/>
</dbReference>